<name>A0A8H6YZH1_9AGAR</name>
<evidence type="ECO:0000313" key="1">
    <source>
        <dbReference type="EMBL" id="KAF7369900.1"/>
    </source>
</evidence>
<reference evidence="1" key="1">
    <citation type="submission" date="2020-05" db="EMBL/GenBank/DDBJ databases">
        <title>Mycena genomes resolve the evolution of fungal bioluminescence.</title>
        <authorList>
            <person name="Tsai I.J."/>
        </authorList>
    </citation>
    <scope>NUCLEOTIDE SEQUENCE</scope>
    <source>
        <strain evidence="1">160909Yilan</strain>
    </source>
</reference>
<accession>A0A8H6YZH1</accession>
<dbReference type="Proteomes" id="UP000623467">
    <property type="component" value="Unassembled WGS sequence"/>
</dbReference>
<organism evidence="1 2">
    <name type="scientific">Mycena sanguinolenta</name>
    <dbReference type="NCBI Taxonomy" id="230812"/>
    <lineage>
        <taxon>Eukaryota</taxon>
        <taxon>Fungi</taxon>
        <taxon>Dikarya</taxon>
        <taxon>Basidiomycota</taxon>
        <taxon>Agaricomycotina</taxon>
        <taxon>Agaricomycetes</taxon>
        <taxon>Agaricomycetidae</taxon>
        <taxon>Agaricales</taxon>
        <taxon>Marasmiineae</taxon>
        <taxon>Mycenaceae</taxon>
        <taxon>Mycena</taxon>
    </lineage>
</organism>
<comment type="caution">
    <text evidence="1">The sequence shown here is derived from an EMBL/GenBank/DDBJ whole genome shotgun (WGS) entry which is preliminary data.</text>
</comment>
<evidence type="ECO:0000313" key="2">
    <source>
        <dbReference type="Proteomes" id="UP000623467"/>
    </source>
</evidence>
<gene>
    <name evidence="1" type="ORF">MSAN_00619500</name>
</gene>
<proteinExistence type="predicted"/>
<keyword evidence="2" id="KW-1185">Reference proteome</keyword>
<dbReference type="EMBL" id="JACAZH010000004">
    <property type="protein sequence ID" value="KAF7369900.1"/>
    <property type="molecule type" value="Genomic_DNA"/>
</dbReference>
<dbReference type="AlphaFoldDB" id="A0A8H6YZH1"/>
<protein>
    <submittedName>
        <fullName evidence="1">Uncharacterized protein</fullName>
    </submittedName>
</protein>
<sequence>MPRWGVHGIGRRRVHDIISSRARRWLKARQLPWRERTSAPPRDFATSLLPSASHAKDRLESGSVATCTASSVPGYLPSSSATAIVLNPTLLMRIPSPSTRFLIRRVFRSASPSRLGLGRTDLRLHFAYRYHRKPDSPGRLGFDSPPYRARCVNAPPSSSRHRAISRASGDMYNELRPQVPQSRFAYPSPLNAFPALHHLLRLGLRRTNPGRHPLYSNATLKGDRLFIRHHHHLLPALSMLRASAARRRLDTRRSALDATICLTRRTDGHDEDPGRRRDIYSPAIRIARYYFRTRRRTSAWCLGDTCAYDDSRAVCRAARHRIRVLCLWVLDGVDDATSVRLASRRAVKIAAAAALPVETRTQATWGSKAATSAGQGIEGAKGFDGDVVNTGQPLVSGDDSEIWREDGIGDGSRRRPPDKGCDCVFDFWDEILRLATFYPHTSASVRARYDLWLPMHALSLFIARIPLITIPPV</sequence>